<keyword evidence="2" id="KW-1185">Reference proteome</keyword>
<sequence length="251" mass="26970">MHPLAPSTVLNMLRDNGFQKVKLFDADSATLNALANSGIQIMVGIPNDMLYNLANSEQAADTWVAKNVSSHISSGGADIRYVAVGNEPFLSSYNGSFLGTTLPALRNIQSALTKAGLSTRVKVTVPLNADVYESPANLPSDGDFRSDIHDLMLSIVKFLSDNGAPFTVNIYPFISLCSDPNSPLGFAFFGNKSFPLNDGGTIYDNVFDANHDTLIRALQKNGYGSLPVVIGEIGWPTNEHKTRPVVTSVFA</sequence>
<evidence type="ECO:0000313" key="2">
    <source>
        <dbReference type="Proteomes" id="UP000006729"/>
    </source>
</evidence>
<dbReference type="EMBL" id="CM009295">
    <property type="protein sequence ID" value="KAI9393758.1"/>
    <property type="molecule type" value="Genomic_DNA"/>
</dbReference>
<evidence type="ECO:0000313" key="1">
    <source>
        <dbReference type="EMBL" id="KAI9393758.1"/>
    </source>
</evidence>
<organism evidence="1 2">
    <name type="scientific">Populus trichocarpa</name>
    <name type="common">Western balsam poplar</name>
    <name type="synonym">Populus balsamifera subsp. trichocarpa</name>
    <dbReference type="NCBI Taxonomy" id="3694"/>
    <lineage>
        <taxon>Eukaryota</taxon>
        <taxon>Viridiplantae</taxon>
        <taxon>Streptophyta</taxon>
        <taxon>Embryophyta</taxon>
        <taxon>Tracheophyta</taxon>
        <taxon>Spermatophyta</taxon>
        <taxon>Magnoliopsida</taxon>
        <taxon>eudicotyledons</taxon>
        <taxon>Gunneridae</taxon>
        <taxon>Pentapetalae</taxon>
        <taxon>rosids</taxon>
        <taxon>fabids</taxon>
        <taxon>Malpighiales</taxon>
        <taxon>Salicaceae</taxon>
        <taxon>Saliceae</taxon>
        <taxon>Populus</taxon>
    </lineage>
</organism>
<protein>
    <submittedName>
        <fullName evidence="1">Uncharacterized protein</fullName>
    </submittedName>
</protein>
<proteinExistence type="predicted"/>
<accession>A0ACC0SX03</accession>
<name>A0ACC0SX03_POPTR</name>
<reference evidence="1 2" key="1">
    <citation type="journal article" date="2006" name="Science">
        <title>The genome of black cottonwood, Populus trichocarpa (Torr. &amp; Gray).</title>
        <authorList>
            <person name="Tuskan G.A."/>
            <person name="Difazio S."/>
            <person name="Jansson S."/>
            <person name="Bohlmann J."/>
            <person name="Grigoriev I."/>
            <person name="Hellsten U."/>
            <person name="Putnam N."/>
            <person name="Ralph S."/>
            <person name="Rombauts S."/>
            <person name="Salamov A."/>
            <person name="Schein J."/>
            <person name="Sterck L."/>
            <person name="Aerts A."/>
            <person name="Bhalerao R.R."/>
            <person name="Bhalerao R.P."/>
            <person name="Blaudez D."/>
            <person name="Boerjan W."/>
            <person name="Brun A."/>
            <person name="Brunner A."/>
            <person name="Busov V."/>
            <person name="Campbell M."/>
            <person name="Carlson J."/>
            <person name="Chalot M."/>
            <person name="Chapman J."/>
            <person name="Chen G.L."/>
            <person name="Cooper D."/>
            <person name="Coutinho P.M."/>
            <person name="Couturier J."/>
            <person name="Covert S."/>
            <person name="Cronk Q."/>
            <person name="Cunningham R."/>
            <person name="Davis J."/>
            <person name="Degroeve S."/>
            <person name="Dejardin A."/>
            <person name="Depamphilis C."/>
            <person name="Detter J."/>
            <person name="Dirks B."/>
            <person name="Dubchak I."/>
            <person name="Duplessis S."/>
            <person name="Ehlting J."/>
            <person name="Ellis B."/>
            <person name="Gendler K."/>
            <person name="Goodstein D."/>
            <person name="Gribskov M."/>
            <person name="Grimwood J."/>
            <person name="Groover A."/>
            <person name="Gunter L."/>
            <person name="Hamberger B."/>
            <person name="Heinze B."/>
            <person name="Helariutta Y."/>
            <person name="Henrissat B."/>
            <person name="Holligan D."/>
            <person name="Holt R."/>
            <person name="Huang W."/>
            <person name="Islam-Faridi N."/>
            <person name="Jones S."/>
            <person name="Jones-Rhoades M."/>
            <person name="Jorgensen R."/>
            <person name="Joshi C."/>
            <person name="Kangasjarvi J."/>
            <person name="Karlsson J."/>
            <person name="Kelleher C."/>
            <person name="Kirkpatrick R."/>
            <person name="Kirst M."/>
            <person name="Kohler A."/>
            <person name="Kalluri U."/>
            <person name="Larimer F."/>
            <person name="Leebens-Mack J."/>
            <person name="Leple J.C."/>
            <person name="Locascio P."/>
            <person name="Lou Y."/>
            <person name="Lucas S."/>
            <person name="Martin F."/>
            <person name="Montanini B."/>
            <person name="Napoli C."/>
            <person name="Nelson D.R."/>
            <person name="Nelson C."/>
            <person name="Nieminen K."/>
            <person name="Nilsson O."/>
            <person name="Pereda V."/>
            <person name="Peter G."/>
            <person name="Philippe R."/>
            <person name="Pilate G."/>
            <person name="Poliakov A."/>
            <person name="Razumovskaya J."/>
            <person name="Richardson P."/>
            <person name="Rinaldi C."/>
            <person name="Ritland K."/>
            <person name="Rouze P."/>
            <person name="Ryaboy D."/>
            <person name="Schmutz J."/>
            <person name="Schrader J."/>
            <person name="Segerman B."/>
            <person name="Shin H."/>
            <person name="Siddiqui A."/>
            <person name="Sterky F."/>
            <person name="Terry A."/>
            <person name="Tsai C.J."/>
            <person name="Uberbacher E."/>
            <person name="Unneberg P."/>
            <person name="Vahala J."/>
            <person name="Wall K."/>
            <person name="Wessler S."/>
            <person name="Yang G."/>
            <person name="Yin T."/>
            <person name="Douglas C."/>
            <person name="Marra M."/>
            <person name="Sandberg G."/>
            <person name="Van de Peer Y."/>
            <person name="Rokhsar D."/>
        </authorList>
    </citation>
    <scope>NUCLEOTIDE SEQUENCE [LARGE SCALE GENOMIC DNA]</scope>
    <source>
        <strain evidence="2">cv. Nisqually</strain>
    </source>
</reference>
<gene>
    <name evidence="1" type="ORF">POPTR_006G280400v4</name>
</gene>
<comment type="caution">
    <text evidence="1">The sequence shown here is derived from an EMBL/GenBank/DDBJ whole genome shotgun (WGS) entry which is preliminary data.</text>
</comment>
<dbReference type="Proteomes" id="UP000006729">
    <property type="component" value="Chromosome 6"/>
</dbReference>